<dbReference type="Proteomes" id="UP000002247">
    <property type="component" value="Chromosome"/>
</dbReference>
<dbReference type="HOGENOM" id="CLU_2083221_0_0_11"/>
<keyword evidence="2" id="KW-1185">Reference proteome</keyword>
<evidence type="ECO:0000313" key="2">
    <source>
        <dbReference type="Proteomes" id="UP000002247"/>
    </source>
</evidence>
<evidence type="ECO:0000313" key="1">
    <source>
        <dbReference type="EMBL" id="ADG98557.1"/>
    </source>
</evidence>
<protein>
    <submittedName>
        <fullName evidence="1">Uncharacterized protein</fullName>
    </submittedName>
</protein>
<dbReference type="KEGG" id="srt:Srot_2102"/>
<organism evidence="1 2">
    <name type="scientific">Segniliparus rotundus (strain ATCC BAA-972 / CDC 1076 / CIP 108378 / DSM 44985 / JCM 13578)</name>
    <dbReference type="NCBI Taxonomy" id="640132"/>
    <lineage>
        <taxon>Bacteria</taxon>
        <taxon>Bacillati</taxon>
        <taxon>Actinomycetota</taxon>
        <taxon>Actinomycetes</taxon>
        <taxon>Mycobacteriales</taxon>
        <taxon>Segniliparaceae</taxon>
        <taxon>Segniliparus</taxon>
    </lineage>
</organism>
<proteinExistence type="predicted"/>
<name>D6Z9C7_SEGRD</name>
<accession>D6Z9C7</accession>
<sequence>MKWTAKWSATLCGGDPTAMVEQYRANLEALAEETKTKDKLHKHLKNLHDIRRQQRRVHLRVRGHGGNTDLGYAEDIQLPLLLHSSLHLQMLDACEKPLKGLPALKAGKIARSQAQCL</sequence>
<dbReference type="AlphaFoldDB" id="D6Z9C7"/>
<dbReference type="EMBL" id="CP001958">
    <property type="protein sequence ID" value="ADG98557.1"/>
    <property type="molecule type" value="Genomic_DNA"/>
</dbReference>
<gene>
    <name evidence="1" type="ordered locus">Srot_2102</name>
</gene>
<reference evidence="1 2" key="1">
    <citation type="journal article" date="2010" name="Stand. Genomic Sci.">
        <title>Complete genome sequence of Segniliparus rotundus type strain (CDC 1076).</title>
        <authorList>
            <person name="Sikorski J."/>
            <person name="Lapidus A."/>
            <person name="Copeland A."/>
            <person name="Misra M."/>
            <person name="Glavina Del Rio T."/>
            <person name="Nolan M."/>
            <person name="Lucas S."/>
            <person name="Chen F."/>
            <person name="Tice H."/>
            <person name="Cheng J.F."/>
            <person name="Jando M."/>
            <person name="Schneider S."/>
            <person name="Bruce D."/>
            <person name="Goodwin L."/>
            <person name="Pitluck S."/>
            <person name="Liolios K."/>
            <person name="Mikhailova N."/>
            <person name="Pati A."/>
            <person name="Ivanova N."/>
            <person name="Mavromatis K."/>
            <person name="Chen A."/>
            <person name="Palaniappan K."/>
            <person name="Chertkov O."/>
            <person name="Land M."/>
            <person name="Hauser L."/>
            <person name="Chang Y.J."/>
            <person name="Jeffries C.D."/>
            <person name="Brettin T."/>
            <person name="Detter J.C."/>
            <person name="Han C."/>
            <person name="Rohde M."/>
            <person name="Goker M."/>
            <person name="Bristow J."/>
            <person name="Eisen J.A."/>
            <person name="Markowitz V."/>
            <person name="Hugenholtz P."/>
            <person name="Kyrpides N.C."/>
            <person name="Klenk H.P."/>
        </authorList>
    </citation>
    <scope>NUCLEOTIDE SEQUENCE [LARGE SCALE GENOMIC DNA]</scope>
    <source>
        <strain evidence="2">ATCC BAA-972 / CDC 1076 / CIP 108378 / DSM 44985 / JCM 13578</strain>
    </source>
</reference>
<dbReference type="RefSeq" id="WP_013139009.1">
    <property type="nucleotide sequence ID" value="NC_014168.1"/>
</dbReference>